<sequence>MFSMFKNTFKFSFVEKANNIIYILTRIPLIGKKVPIRYYKETNTKIVLGIIGEILNLGLEFIKKFMYILCFITFPIIFICKGNMQYKEAVFVYIFLCLNLILGTIIRSSIFLKDDKKAFNMIGLMRCNPREYYLGLVFYRRIIDFIFLMLPVIIMNTIGFKQIVILLVELTAFRLFGEAVRLEINYKFKNIDKFKIYINVISCIVFMSVAYLIPFSFRIIDVRNVVLSYIMIILAIIVGVLSTIYLLNYKHYKEISRNLIIKPSLYNRVDKTDITFSNVKLDDKGIKKEELNPDLYKDKSGYEYLNAILFKRHKRILLNPMYIRLGIIGVLFFVGLICVVIFKDKMIKFDEALEASSGIMVMIMYGMSTGDRFCKAMFYNCDVGLLRYAYYRDPKVILSNFTIRLKRLLFLNVIPAVVLCMALSILVILTSNLNMIVSLIPLFLSIVTLACFFATYHLFMYYVVQPYALDLTVKSPVFKVVSFIIYIVSYICMKLKATTIYFTIAVILITIIFSVVSTILVYKLAPKTFKLK</sequence>
<feature type="transmembrane region" description="Helical" evidence="1">
    <location>
        <begin position="500"/>
        <end position="522"/>
    </location>
</feature>
<feature type="transmembrane region" description="Helical" evidence="1">
    <location>
        <begin position="160"/>
        <end position="176"/>
    </location>
</feature>
<dbReference type="RefSeq" id="WP_072985403.1">
    <property type="nucleotide sequence ID" value="NZ_FQZB01000005.1"/>
</dbReference>
<dbReference type="OrthoDB" id="1710898at2"/>
<dbReference type="STRING" id="1121302.SAMN02745163_00813"/>
<evidence type="ECO:0000313" key="3">
    <source>
        <dbReference type="Proteomes" id="UP000184310"/>
    </source>
</evidence>
<feature type="transmembrane region" description="Helical" evidence="1">
    <location>
        <begin position="442"/>
        <end position="464"/>
    </location>
</feature>
<gene>
    <name evidence="2" type="ORF">SAMN02745163_00813</name>
</gene>
<feature type="transmembrane region" description="Helical" evidence="1">
    <location>
        <begin position="196"/>
        <end position="220"/>
    </location>
</feature>
<reference evidence="2 3" key="1">
    <citation type="submission" date="2016-11" db="EMBL/GenBank/DDBJ databases">
        <authorList>
            <person name="Jaros S."/>
            <person name="Januszkiewicz K."/>
            <person name="Wedrychowicz H."/>
        </authorList>
    </citation>
    <scope>NUCLEOTIDE SEQUENCE [LARGE SCALE GENOMIC DNA]</scope>
    <source>
        <strain evidence="2 3">DSM 21758</strain>
    </source>
</reference>
<keyword evidence="1" id="KW-0472">Membrane</keyword>
<organism evidence="2 3">
    <name type="scientific">Clostridium cavendishii DSM 21758</name>
    <dbReference type="NCBI Taxonomy" id="1121302"/>
    <lineage>
        <taxon>Bacteria</taxon>
        <taxon>Bacillati</taxon>
        <taxon>Bacillota</taxon>
        <taxon>Clostridia</taxon>
        <taxon>Eubacteriales</taxon>
        <taxon>Clostridiaceae</taxon>
        <taxon>Clostridium</taxon>
    </lineage>
</organism>
<dbReference type="EMBL" id="FQZB01000005">
    <property type="protein sequence ID" value="SHI82878.1"/>
    <property type="molecule type" value="Genomic_DNA"/>
</dbReference>
<protein>
    <recommendedName>
        <fullName evidence="4">ABC-2 type transport system permease protein</fullName>
    </recommendedName>
</protein>
<feature type="transmembrane region" description="Helical" evidence="1">
    <location>
        <begin position="90"/>
        <end position="112"/>
    </location>
</feature>
<dbReference type="AlphaFoldDB" id="A0A1M6EC41"/>
<feature type="transmembrane region" description="Helical" evidence="1">
    <location>
        <begin position="226"/>
        <end position="247"/>
    </location>
</feature>
<dbReference type="Proteomes" id="UP000184310">
    <property type="component" value="Unassembled WGS sequence"/>
</dbReference>
<feature type="transmembrane region" description="Helical" evidence="1">
    <location>
        <begin position="321"/>
        <end position="342"/>
    </location>
</feature>
<evidence type="ECO:0000256" key="1">
    <source>
        <dbReference type="SAM" id="Phobius"/>
    </source>
</evidence>
<keyword evidence="3" id="KW-1185">Reference proteome</keyword>
<feature type="transmembrane region" description="Helical" evidence="1">
    <location>
        <begin position="65"/>
        <end position="84"/>
    </location>
</feature>
<evidence type="ECO:0008006" key="4">
    <source>
        <dbReference type="Google" id="ProtNLM"/>
    </source>
</evidence>
<evidence type="ECO:0000313" key="2">
    <source>
        <dbReference type="EMBL" id="SHI82878.1"/>
    </source>
</evidence>
<proteinExistence type="predicted"/>
<feature type="transmembrane region" description="Helical" evidence="1">
    <location>
        <begin position="476"/>
        <end position="493"/>
    </location>
</feature>
<accession>A0A1M6EC41</accession>
<feature type="transmembrane region" description="Helical" evidence="1">
    <location>
        <begin position="408"/>
        <end position="430"/>
    </location>
</feature>
<name>A0A1M6EC41_9CLOT</name>
<keyword evidence="1" id="KW-1133">Transmembrane helix</keyword>
<keyword evidence="1" id="KW-0812">Transmembrane</keyword>
<feature type="transmembrane region" description="Helical" evidence="1">
    <location>
        <begin position="132"/>
        <end position="154"/>
    </location>
</feature>